<accession>A0ABU5RGR8</accession>
<dbReference type="EMBL" id="JAYFSI010000009">
    <property type="protein sequence ID" value="MEA5364326.1"/>
    <property type="molecule type" value="Genomic_DNA"/>
</dbReference>
<sequence>MRVVLFGATGMVGQGVLRECLLDERVEAVLAVGRAPAGTTHPKLTELVREDLFALEPITGYDTCFFCLGLSSVGVAADEYERITYQLTLSVAAKLPENTTFVYVSGASTDSTERGRVRWARVKGATENALAKLPLRTFFFRPGYIQPLHGITSKTPLYRTIYRVAAPLYPVLSRLAPRVVTTTEEIGRAMLEVAANGYEHQILENTDITAAARR</sequence>
<keyword evidence="2" id="KW-1185">Reference proteome</keyword>
<dbReference type="RefSeq" id="WP_323332072.1">
    <property type="nucleotide sequence ID" value="NZ_JAYFSI010000009.1"/>
</dbReference>
<evidence type="ECO:0000313" key="2">
    <source>
        <dbReference type="Proteomes" id="UP001304298"/>
    </source>
</evidence>
<dbReference type="PANTHER" id="PTHR14097:SF8">
    <property type="entry name" value="NAD(P)-BINDING DOMAIN-CONTAINING PROTEIN"/>
    <property type="match status" value="1"/>
</dbReference>
<reference evidence="1 2" key="1">
    <citation type="submission" date="2023-12" db="EMBL/GenBank/DDBJ databases">
        <title>Amycolatopsis sp. V23-08.</title>
        <authorList>
            <person name="Somphong A."/>
        </authorList>
    </citation>
    <scope>NUCLEOTIDE SEQUENCE [LARGE SCALE GENOMIC DNA]</scope>
    <source>
        <strain evidence="1 2">V23-08</strain>
    </source>
</reference>
<organism evidence="1 2">
    <name type="scientific">Amycolatopsis heterodermiae</name>
    <dbReference type="NCBI Taxonomy" id="3110235"/>
    <lineage>
        <taxon>Bacteria</taxon>
        <taxon>Bacillati</taxon>
        <taxon>Actinomycetota</taxon>
        <taxon>Actinomycetes</taxon>
        <taxon>Pseudonocardiales</taxon>
        <taxon>Pseudonocardiaceae</taxon>
        <taxon>Amycolatopsis</taxon>
    </lineage>
</organism>
<proteinExistence type="predicted"/>
<comment type="caution">
    <text evidence="1">The sequence shown here is derived from an EMBL/GenBank/DDBJ whole genome shotgun (WGS) entry which is preliminary data.</text>
</comment>
<dbReference type="SUPFAM" id="SSF51735">
    <property type="entry name" value="NAD(P)-binding Rossmann-fold domains"/>
    <property type="match status" value="1"/>
</dbReference>
<protein>
    <submittedName>
        <fullName evidence="1">Epimerase</fullName>
    </submittedName>
</protein>
<dbReference type="InterPro" id="IPR036291">
    <property type="entry name" value="NAD(P)-bd_dom_sf"/>
</dbReference>
<dbReference type="Proteomes" id="UP001304298">
    <property type="component" value="Unassembled WGS sequence"/>
</dbReference>
<gene>
    <name evidence="1" type="ORF">VA596_32685</name>
</gene>
<name>A0ABU5RGR8_9PSEU</name>
<dbReference type="Gene3D" id="3.40.50.720">
    <property type="entry name" value="NAD(P)-binding Rossmann-like Domain"/>
    <property type="match status" value="1"/>
</dbReference>
<dbReference type="PANTHER" id="PTHR14097">
    <property type="entry name" value="OXIDOREDUCTASE HTATIP2"/>
    <property type="match status" value="1"/>
</dbReference>
<evidence type="ECO:0000313" key="1">
    <source>
        <dbReference type="EMBL" id="MEA5364326.1"/>
    </source>
</evidence>